<dbReference type="InterPro" id="IPR013762">
    <property type="entry name" value="Integrase-like_cat_sf"/>
</dbReference>
<dbReference type="InterPro" id="IPR010998">
    <property type="entry name" value="Integrase_recombinase_N"/>
</dbReference>
<feature type="domain" description="Tyr recombinase" evidence="6">
    <location>
        <begin position="210"/>
        <end position="403"/>
    </location>
</feature>
<dbReference type="PANTHER" id="PTHR30349">
    <property type="entry name" value="PHAGE INTEGRASE-RELATED"/>
    <property type="match status" value="1"/>
</dbReference>
<reference evidence="9" key="1">
    <citation type="submission" date="2012-06" db="EMBL/GenBank/DDBJ databases">
        <title>The complete genome of Belliella baltica DSM 15883.</title>
        <authorList>
            <person name="Lucas S."/>
            <person name="Copeland A."/>
            <person name="Lapidus A."/>
            <person name="Goodwin L."/>
            <person name="Pitluck S."/>
            <person name="Peters L."/>
            <person name="Mikhailova N."/>
            <person name="Davenport K."/>
            <person name="Kyrpides N."/>
            <person name="Mavromatis K."/>
            <person name="Pagani I."/>
            <person name="Ivanova N."/>
            <person name="Ovchinnikova G."/>
            <person name="Zeytun A."/>
            <person name="Detter J.C."/>
            <person name="Han C."/>
            <person name="Land M."/>
            <person name="Hauser L."/>
            <person name="Markowitz V."/>
            <person name="Cheng J.-F."/>
            <person name="Hugenholtz P."/>
            <person name="Woyke T."/>
            <person name="Wu D."/>
            <person name="Tindall B."/>
            <person name="Pomrenke H."/>
            <person name="Brambilla E."/>
            <person name="Klenk H.-P."/>
            <person name="Eisen J.A."/>
        </authorList>
    </citation>
    <scope>NUCLEOTIDE SEQUENCE [LARGE SCALE GENOMIC DNA]</scope>
    <source>
        <strain evidence="9">DSM 15883 / CIP 108006 / LMG 21964 / BA134</strain>
    </source>
</reference>
<gene>
    <name evidence="8" type="ordered locus">Belba_2786</name>
</gene>
<comment type="similarity">
    <text evidence="1">Belongs to the 'phage' integrase family.</text>
</comment>
<keyword evidence="4" id="KW-0233">DNA recombination</keyword>
<dbReference type="EMBL" id="CP003281">
    <property type="protein sequence ID" value="AFL85322.1"/>
    <property type="molecule type" value="Genomic_DNA"/>
</dbReference>
<dbReference type="PROSITE" id="PS51900">
    <property type="entry name" value="CB"/>
    <property type="match status" value="1"/>
</dbReference>
<feature type="domain" description="Core-binding (CB)" evidence="7">
    <location>
        <begin position="100"/>
        <end position="186"/>
    </location>
</feature>
<dbReference type="SUPFAM" id="SSF56349">
    <property type="entry name" value="DNA breaking-rejoining enzymes"/>
    <property type="match status" value="1"/>
</dbReference>
<evidence type="ECO:0000256" key="2">
    <source>
        <dbReference type="ARBA" id="ARBA00022908"/>
    </source>
</evidence>
<keyword evidence="3 5" id="KW-0238">DNA-binding</keyword>
<dbReference type="InterPro" id="IPR044068">
    <property type="entry name" value="CB"/>
</dbReference>
<evidence type="ECO:0000259" key="6">
    <source>
        <dbReference type="PROSITE" id="PS51898"/>
    </source>
</evidence>
<evidence type="ECO:0000256" key="5">
    <source>
        <dbReference type="PROSITE-ProRule" id="PRU01248"/>
    </source>
</evidence>
<dbReference type="KEGG" id="bbd:Belba_2786"/>
<dbReference type="GO" id="GO:0006310">
    <property type="term" value="P:DNA recombination"/>
    <property type="evidence" value="ECO:0007669"/>
    <property type="project" value="UniProtKB-KW"/>
</dbReference>
<dbReference type="InterPro" id="IPR002104">
    <property type="entry name" value="Integrase_catalytic"/>
</dbReference>
<dbReference type="Pfam" id="PF00589">
    <property type="entry name" value="Phage_integrase"/>
    <property type="match status" value="1"/>
</dbReference>
<dbReference type="InterPro" id="IPR025269">
    <property type="entry name" value="SAM-like_dom"/>
</dbReference>
<dbReference type="InterPro" id="IPR050090">
    <property type="entry name" value="Tyrosine_recombinase_XerCD"/>
</dbReference>
<dbReference type="PANTHER" id="PTHR30349:SF64">
    <property type="entry name" value="PROPHAGE INTEGRASE INTD-RELATED"/>
    <property type="match status" value="1"/>
</dbReference>
<evidence type="ECO:0000256" key="4">
    <source>
        <dbReference type="ARBA" id="ARBA00023172"/>
    </source>
</evidence>
<dbReference type="Gene3D" id="1.10.443.10">
    <property type="entry name" value="Intergrase catalytic core"/>
    <property type="match status" value="1"/>
</dbReference>
<dbReference type="Gene3D" id="1.10.150.130">
    <property type="match status" value="1"/>
</dbReference>
<dbReference type="Proteomes" id="UP000006050">
    <property type="component" value="Chromosome"/>
</dbReference>
<dbReference type="Pfam" id="PF13102">
    <property type="entry name" value="Phage_int_SAM_5"/>
    <property type="match status" value="1"/>
</dbReference>
<organism evidence="8 9">
    <name type="scientific">Belliella baltica (strain DSM 15883 / CIP 108006 / LMG 21964 / BA134)</name>
    <dbReference type="NCBI Taxonomy" id="866536"/>
    <lineage>
        <taxon>Bacteria</taxon>
        <taxon>Pseudomonadati</taxon>
        <taxon>Bacteroidota</taxon>
        <taxon>Cytophagia</taxon>
        <taxon>Cytophagales</taxon>
        <taxon>Cyclobacteriaceae</taxon>
        <taxon>Belliella</taxon>
    </lineage>
</organism>
<dbReference type="PATRIC" id="fig|866536.3.peg.2872"/>
<evidence type="ECO:0000259" key="7">
    <source>
        <dbReference type="PROSITE" id="PS51900"/>
    </source>
</evidence>
<dbReference type="eggNOG" id="COG4974">
    <property type="taxonomic scope" value="Bacteria"/>
</dbReference>
<dbReference type="InterPro" id="IPR035386">
    <property type="entry name" value="Arm-DNA-bind_5"/>
</dbReference>
<dbReference type="InterPro" id="IPR011010">
    <property type="entry name" value="DNA_brk_join_enz"/>
</dbReference>
<dbReference type="HOGENOM" id="CLU_033139_0_1_10"/>
<keyword evidence="2" id="KW-0229">DNA integration</keyword>
<name>I3Z7V4_BELBD</name>
<evidence type="ECO:0000313" key="9">
    <source>
        <dbReference type="Proteomes" id="UP000006050"/>
    </source>
</evidence>
<evidence type="ECO:0000313" key="8">
    <source>
        <dbReference type="EMBL" id="AFL85322.1"/>
    </source>
</evidence>
<protein>
    <submittedName>
        <fullName evidence="8">Site-specific recombinase XerD</fullName>
    </submittedName>
</protein>
<dbReference type="GO" id="GO:0015074">
    <property type="term" value="P:DNA integration"/>
    <property type="evidence" value="ECO:0007669"/>
    <property type="project" value="UniProtKB-KW"/>
</dbReference>
<dbReference type="Pfam" id="PF17293">
    <property type="entry name" value="Arm-DNA-bind_5"/>
    <property type="match status" value="1"/>
</dbReference>
<sequence>MIGVTTAIIQDRRIKRKDGTYSIKLRVTFNREQKYYPLNISLTPEDWEKTNIQKPRNEAKERRIYFNKIEQRAIEIIKELHPFSFQSFEKKFNQKTDRSKDVLSYMESYIKQLSKDGRSGTADSYKCASNSFSKFIKTRNRKKLQFADITPDWLKDYEKWMVDTGKSLTSTGIYLRSLRTIMNIGIEEGIISQEFYPFGKRKYQIPAGRNIKKALTLADIKKIVTYEPTTEPEQRARDLWIFSYLCNGANIKDIARLQYKNIDSKKITFVRAKTERTTKQDLKPIMVVLLPEIHAIIDRWGAKPALPETYVFELLKKTDTPDQILAKVRQATKTINKYMKRIANHLELDINLTTYTARHSFATVLKRSGAPTEFISESLGHKDLRTTENYLDSFEDNVKESFQKQLLNFE</sequence>
<dbReference type="OrthoDB" id="1094492at2"/>
<accession>I3Z7V4</accession>
<evidence type="ECO:0000256" key="1">
    <source>
        <dbReference type="ARBA" id="ARBA00008857"/>
    </source>
</evidence>
<evidence type="ECO:0000256" key="3">
    <source>
        <dbReference type="ARBA" id="ARBA00023125"/>
    </source>
</evidence>
<dbReference type="PROSITE" id="PS51898">
    <property type="entry name" value="TYR_RECOMBINASE"/>
    <property type="match status" value="1"/>
</dbReference>
<keyword evidence="9" id="KW-1185">Reference proteome</keyword>
<dbReference type="AlphaFoldDB" id="I3Z7V4"/>
<proteinExistence type="inferred from homology"/>
<dbReference type="STRING" id="866536.Belba_2786"/>
<dbReference type="RefSeq" id="WP_014773273.1">
    <property type="nucleotide sequence ID" value="NC_018010.1"/>
</dbReference>
<dbReference type="GO" id="GO:0003677">
    <property type="term" value="F:DNA binding"/>
    <property type="evidence" value="ECO:0007669"/>
    <property type="project" value="UniProtKB-UniRule"/>
</dbReference>